<dbReference type="Gene3D" id="1.10.20.10">
    <property type="entry name" value="Histone, subunit A"/>
    <property type="match status" value="1"/>
</dbReference>
<dbReference type="GO" id="GO:0006261">
    <property type="term" value="P:DNA-templated DNA replication"/>
    <property type="evidence" value="ECO:0007669"/>
    <property type="project" value="TreeGrafter"/>
</dbReference>
<dbReference type="EMBL" id="BPWL01000011">
    <property type="protein sequence ID" value="GJJ15734.1"/>
    <property type="molecule type" value="Genomic_DNA"/>
</dbReference>
<dbReference type="InterPro" id="IPR009072">
    <property type="entry name" value="Histone-fold"/>
</dbReference>
<gene>
    <name evidence="5" type="ORF">Clacol_010012</name>
</gene>
<feature type="region of interest" description="Disordered" evidence="3">
    <location>
        <begin position="83"/>
        <end position="103"/>
    </location>
</feature>
<evidence type="ECO:0000313" key="6">
    <source>
        <dbReference type="Proteomes" id="UP001050691"/>
    </source>
</evidence>
<name>A0AAV5AMA5_9AGAM</name>
<evidence type="ECO:0000256" key="3">
    <source>
        <dbReference type="SAM" id="MobiDB-lite"/>
    </source>
</evidence>
<dbReference type="PANTHER" id="PTHR10252:SF54">
    <property type="entry name" value="CHROMATIN ACCESSIBILITY COMPLEX PROTEIN 1"/>
    <property type="match status" value="1"/>
</dbReference>
<evidence type="ECO:0000259" key="4">
    <source>
        <dbReference type="Pfam" id="PF00808"/>
    </source>
</evidence>
<comment type="caution">
    <text evidence="5">The sequence shown here is derived from an EMBL/GenBank/DDBJ whole genome shotgun (WGS) entry which is preliminary data.</text>
</comment>
<dbReference type="Proteomes" id="UP001050691">
    <property type="component" value="Unassembled WGS sequence"/>
</dbReference>
<accession>A0AAV5AMA5</accession>
<organism evidence="5 6">
    <name type="scientific">Clathrus columnatus</name>
    <dbReference type="NCBI Taxonomy" id="1419009"/>
    <lineage>
        <taxon>Eukaryota</taxon>
        <taxon>Fungi</taxon>
        <taxon>Dikarya</taxon>
        <taxon>Basidiomycota</taxon>
        <taxon>Agaricomycotina</taxon>
        <taxon>Agaricomycetes</taxon>
        <taxon>Phallomycetidae</taxon>
        <taxon>Phallales</taxon>
        <taxon>Clathraceae</taxon>
        <taxon>Clathrus</taxon>
    </lineage>
</organism>
<feature type="compositionally biased region" description="Basic and acidic residues" evidence="3">
    <location>
        <begin position="91"/>
        <end position="103"/>
    </location>
</feature>
<reference evidence="5" key="1">
    <citation type="submission" date="2021-10" db="EMBL/GenBank/DDBJ databases">
        <title>De novo Genome Assembly of Clathrus columnatus (Basidiomycota, Fungi) Using Illumina and Nanopore Sequence Data.</title>
        <authorList>
            <person name="Ogiso-Tanaka E."/>
            <person name="Itagaki H."/>
            <person name="Hosoya T."/>
            <person name="Hosaka K."/>
        </authorList>
    </citation>
    <scope>NUCLEOTIDE SEQUENCE</scope>
    <source>
        <strain evidence="5">MO-923</strain>
    </source>
</reference>
<dbReference type="InterPro" id="IPR050568">
    <property type="entry name" value="Transcr_DNA_Rep_Reg"/>
</dbReference>
<proteinExistence type="predicted"/>
<protein>
    <recommendedName>
        <fullName evidence="4">Transcription factor CBF/NF-Y/archaeal histone domain-containing protein</fullName>
    </recommendedName>
</protein>
<dbReference type="AlphaFoldDB" id="A0AAV5AMA5"/>
<comment type="subcellular location">
    <subcellularLocation>
        <location evidence="1">Nucleus</location>
    </subcellularLocation>
</comment>
<evidence type="ECO:0000256" key="2">
    <source>
        <dbReference type="ARBA" id="ARBA00023242"/>
    </source>
</evidence>
<sequence>MNISQQIQETIPIENAESSSPIIKKAKGQPKAPPPAERLPGKSLLPTARVQRIMKADKELPNCSKEGVFLISVATEEFIKRLGRSAQQQANKEKRSTVQRKDLATAARRGEEFAFLEELLSINIPSAPAAPIKRSKPKTNANANPGPNIKDVLLKVASNEQNNTEGDSGGSISGTQRGAEDNTHENSPDAYDEQDDDDSMDVS</sequence>
<feature type="domain" description="Transcription factor CBF/NF-Y/archaeal histone" evidence="4">
    <location>
        <begin position="45"/>
        <end position="106"/>
    </location>
</feature>
<keyword evidence="2" id="KW-0539">Nucleus</keyword>
<dbReference type="SUPFAM" id="SSF47113">
    <property type="entry name" value="Histone-fold"/>
    <property type="match status" value="1"/>
</dbReference>
<dbReference type="GO" id="GO:0046982">
    <property type="term" value="F:protein heterodimerization activity"/>
    <property type="evidence" value="ECO:0007669"/>
    <property type="project" value="InterPro"/>
</dbReference>
<feature type="compositionally biased region" description="Basic and acidic residues" evidence="3">
    <location>
        <begin position="178"/>
        <end position="187"/>
    </location>
</feature>
<dbReference type="PANTHER" id="PTHR10252">
    <property type="entry name" value="HISTONE-LIKE TRANSCRIPTION FACTOR CCAAT-RELATED"/>
    <property type="match status" value="1"/>
</dbReference>
<feature type="region of interest" description="Disordered" evidence="3">
    <location>
        <begin position="1"/>
        <end position="45"/>
    </location>
</feature>
<dbReference type="GO" id="GO:0008623">
    <property type="term" value="C:CHRAC"/>
    <property type="evidence" value="ECO:0007669"/>
    <property type="project" value="TreeGrafter"/>
</dbReference>
<feature type="compositionally biased region" description="Acidic residues" evidence="3">
    <location>
        <begin position="190"/>
        <end position="203"/>
    </location>
</feature>
<evidence type="ECO:0000256" key="1">
    <source>
        <dbReference type="ARBA" id="ARBA00004123"/>
    </source>
</evidence>
<dbReference type="Pfam" id="PF00808">
    <property type="entry name" value="CBFD_NFYB_HMF"/>
    <property type="match status" value="1"/>
</dbReference>
<feature type="region of interest" description="Disordered" evidence="3">
    <location>
        <begin position="128"/>
        <end position="203"/>
    </location>
</feature>
<evidence type="ECO:0000313" key="5">
    <source>
        <dbReference type="EMBL" id="GJJ15734.1"/>
    </source>
</evidence>
<keyword evidence="6" id="KW-1185">Reference proteome</keyword>
<dbReference type="InterPro" id="IPR003958">
    <property type="entry name" value="CBFA_NFYB_domain"/>
</dbReference>
<dbReference type="CDD" id="cd23645">
    <property type="entry name" value="HFD_Dpb3-like"/>
    <property type="match status" value="1"/>
</dbReference>